<comment type="caution">
    <text evidence="2">The sequence shown here is derived from an EMBL/GenBank/DDBJ whole genome shotgun (WGS) entry which is preliminary data.</text>
</comment>
<evidence type="ECO:0000313" key="2">
    <source>
        <dbReference type="EMBL" id="KKN73981.1"/>
    </source>
</evidence>
<dbReference type="AlphaFoldDB" id="A0A0F9VKE5"/>
<reference evidence="2" key="1">
    <citation type="journal article" date="2015" name="Nature">
        <title>Complex archaea that bridge the gap between prokaryotes and eukaryotes.</title>
        <authorList>
            <person name="Spang A."/>
            <person name="Saw J.H."/>
            <person name="Jorgensen S.L."/>
            <person name="Zaremba-Niedzwiedzka K."/>
            <person name="Martijn J."/>
            <person name="Lind A.E."/>
            <person name="van Eijk R."/>
            <person name="Schleper C."/>
            <person name="Guy L."/>
            <person name="Ettema T.J."/>
        </authorList>
    </citation>
    <scope>NUCLEOTIDE SEQUENCE</scope>
</reference>
<feature type="transmembrane region" description="Helical" evidence="1">
    <location>
        <begin position="52"/>
        <end position="74"/>
    </location>
</feature>
<dbReference type="InterPro" id="IPR057116">
    <property type="entry name" value="Pam3_gp32"/>
</dbReference>
<name>A0A0F9VKE5_9ZZZZ</name>
<evidence type="ECO:0000256" key="1">
    <source>
        <dbReference type="SAM" id="Phobius"/>
    </source>
</evidence>
<organism evidence="2">
    <name type="scientific">marine sediment metagenome</name>
    <dbReference type="NCBI Taxonomy" id="412755"/>
    <lineage>
        <taxon>unclassified sequences</taxon>
        <taxon>metagenomes</taxon>
        <taxon>ecological metagenomes</taxon>
    </lineage>
</organism>
<feature type="transmembrane region" description="Helical" evidence="1">
    <location>
        <begin position="20"/>
        <end position="40"/>
    </location>
</feature>
<keyword evidence="1" id="KW-0812">Transmembrane</keyword>
<accession>A0A0F9VKE5</accession>
<dbReference type="EMBL" id="LAZR01000334">
    <property type="protein sequence ID" value="KKN73981.1"/>
    <property type="molecule type" value="Genomic_DNA"/>
</dbReference>
<proteinExistence type="predicted"/>
<gene>
    <name evidence="2" type="ORF">LCGC14_0395470</name>
</gene>
<sequence length="107" mass="11996">MFIINNSGHDYSQAKKFGDLVFLTTGLIASYKITLHYRILANKMKDAQPEDYILVTSLASLNCIAGWIMGTLGYPLNLLIHDSKTGKYVERKLFPQLLNNTGGNNEE</sequence>
<keyword evidence="1" id="KW-0472">Membrane</keyword>
<protein>
    <submittedName>
        <fullName evidence="2">Uncharacterized protein</fullName>
    </submittedName>
</protein>
<keyword evidence="1" id="KW-1133">Transmembrane helix</keyword>
<dbReference type="Pfam" id="PF23992">
    <property type="entry name" value="Pam3_gp32"/>
    <property type="match status" value="1"/>
</dbReference>